<dbReference type="InterPro" id="IPR017853">
    <property type="entry name" value="GH"/>
</dbReference>
<name>A9WLT0_RENSM</name>
<evidence type="ECO:0000259" key="4">
    <source>
        <dbReference type="Pfam" id="PF00933"/>
    </source>
</evidence>
<feature type="domain" description="Glycoside hydrolase family 3 N-terminal" evidence="4">
    <location>
        <begin position="33"/>
        <end position="330"/>
    </location>
</feature>
<evidence type="ECO:0000256" key="2">
    <source>
        <dbReference type="ARBA" id="ARBA00022801"/>
    </source>
</evidence>
<keyword evidence="3 5" id="KW-0326">Glycosidase</keyword>
<accession>A9WLT0</accession>
<dbReference type="InterPro" id="IPR036962">
    <property type="entry name" value="Glyco_hydro_3_N_sf"/>
</dbReference>
<dbReference type="EC" id="3.2.1.-" evidence="5"/>
<comment type="similarity">
    <text evidence="1">Belongs to the glycosyl hydrolase 3 family.</text>
</comment>
<protein>
    <submittedName>
        <fullName evidence="5">Predicted O-Glycosyl hydrolase, family 3</fullName>
        <ecNumber evidence="5">3.2.1.-</ecNumber>
    </submittedName>
</protein>
<dbReference type="STRING" id="288705.RSal33209_0239"/>
<proteinExistence type="inferred from homology"/>
<dbReference type="Gene3D" id="3.20.20.300">
    <property type="entry name" value="Glycoside hydrolase, family 3, N-terminal domain"/>
    <property type="match status" value="1"/>
</dbReference>
<dbReference type="SUPFAM" id="SSF51445">
    <property type="entry name" value="(Trans)glycosidases"/>
    <property type="match status" value="1"/>
</dbReference>
<reference evidence="6" key="1">
    <citation type="journal article" date="2008" name="J. Bacteriol.">
        <title>Genome sequence of the fish pathogen Renibacterium salmoninarum suggests reductive evolution away from an environmental Arthrobacter ancestor.</title>
        <authorList>
            <person name="Wiens G.D."/>
            <person name="Rockey D.D."/>
            <person name="Wu Z."/>
            <person name="Chang J."/>
            <person name="Levy R."/>
            <person name="Crane S."/>
            <person name="Chen D.S."/>
            <person name="Capri G.R."/>
            <person name="Burnett J.R."/>
            <person name="Sudheesh P.S."/>
            <person name="Schipma M.J."/>
            <person name="Burd H."/>
            <person name="Bhattacharyya A."/>
            <person name="Rhodes L.D."/>
            <person name="Kaul R."/>
            <person name="Strom M.S."/>
        </authorList>
    </citation>
    <scope>NUCLEOTIDE SEQUENCE [LARGE SCALE GENOMIC DNA]</scope>
    <source>
        <strain evidence="6">ATCC 33209 / DSM 20767 / JCM 11484 / NBRC 15589 / NCIMB 2235</strain>
    </source>
</reference>
<dbReference type="InterPro" id="IPR001764">
    <property type="entry name" value="Glyco_hydro_3_N"/>
</dbReference>
<dbReference type="InterPro" id="IPR050226">
    <property type="entry name" value="NagZ_Beta-hexosaminidase"/>
</dbReference>
<dbReference type="AlphaFoldDB" id="A9WLT0"/>
<dbReference type="CAZy" id="GH3">
    <property type="family name" value="Glycoside Hydrolase Family 3"/>
</dbReference>
<evidence type="ECO:0000313" key="5">
    <source>
        <dbReference type="EMBL" id="ABY21995.1"/>
    </source>
</evidence>
<dbReference type="GO" id="GO:0005975">
    <property type="term" value="P:carbohydrate metabolic process"/>
    <property type="evidence" value="ECO:0007669"/>
    <property type="project" value="InterPro"/>
</dbReference>
<dbReference type="KEGG" id="rsa:RSal33209_0239"/>
<evidence type="ECO:0000313" key="6">
    <source>
        <dbReference type="Proteomes" id="UP000002007"/>
    </source>
</evidence>
<dbReference type="GO" id="GO:0009254">
    <property type="term" value="P:peptidoglycan turnover"/>
    <property type="evidence" value="ECO:0007669"/>
    <property type="project" value="TreeGrafter"/>
</dbReference>
<dbReference type="EMBL" id="CP000910">
    <property type="protein sequence ID" value="ABY21995.1"/>
    <property type="molecule type" value="Genomic_DNA"/>
</dbReference>
<keyword evidence="6" id="KW-1185">Reference proteome</keyword>
<sequence>MTSENLLREVNGVIWPGFLGSSVPDWLNDALSDGLAGVVYFRQNIESAKQLKDLSAQIRTLNPSAIIGVDEEGGNVTRLQTEHGSQLPGAAVLGRRDELAVTEAAGTAIGRLCRQSGINLAIAPVADVNTNPANPVIGVRSFGADTGLVARHTAAMVRGIQKTGIAACAKHFPGHGDTHTDSHLGLPRLEFDVAQLREQHLPPFQAASEAGVEAVMTAHIVLADLGEEPATTNSSTLQMLRESGFDGVIITDALDMAAIRETVGSGAGAVKAILAGTDLLCVGNPANPRASADPEPDRTDYLEVRDALLAAVQSGALPRERLKAAYQRNQSLATRIALATENPHSVNNSTEDPDWVDVAESVLWSNAPLSESLFAAKRISLRDLRGDQNLAIGAAGSFFHTAFAEYFELVEADVPDVVIADSLEDGSRQWRELSRLAALNPKLICLNAGLRPVQTPPAITVTAFGSSQISAQEVAGYFQKSAVPVL</sequence>
<dbReference type="Proteomes" id="UP000002007">
    <property type="component" value="Chromosome"/>
</dbReference>
<gene>
    <name evidence="5" type="ordered locus">RSal33209_0239</name>
</gene>
<dbReference type="PANTHER" id="PTHR30480">
    <property type="entry name" value="BETA-HEXOSAMINIDASE-RELATED"/>
    <property type="match status" value="1"/>
</dbReference>
<dbReference type="PANTHER" id="PTHR30480:SF16">
    <property type="entry name" value="GLYCOSIDE HYDROLASE FAMILY 3 DOMAIN PROTEIN"/>
    <property type="match status" value="1"/>
</dbReference>
<dbReference type="eggNOG" id="COG1472">
    <property type="taxonomic scope" value="Bacteria"/>
</dbReference>
<dbReference type="HOGENOM" id="CLU_008392_5_3_11"/>
<dbReference type="Pfam" id="PF00933">
    <property type="entry name" value="Glyco_hydro_3"/>
    <property type="match status" value="1"/>
</dbReference>
<keyword evidence="2 5" id="KW-0378">Hydrolase</keyword>
<dbReference type="GO" id="GO:0004553">
    <property type="term" value="F:hydrolase activity, hydrolyzing O-glycosyl compounds"/>
    <property type="evidence" value="ECO:0007669"/>
    <property type="project" value="InterPro"/>
</dbReference>
<organism evidence="5 6">
    <name type="scientific">Renibacterium salmoninarum (strain ATCC 33209 / DSM 20767 / JCM 11484 / NBRC 15589 / NCIMB 2235)</name>
    <dbReference type="NCBI Taxonomy" id="288705"/>
    <lineage>
        <taxon>Bacteria</taxon>
        <taxon>Bacillati</taxon>
        <taxon>Actinomycetota</taxon>
        <taxon>Actinomycetes</taxon>
        <taxon>Micrococcales</taxon>
        <taxon>Micrococcaceae</taxon>
        <taxon>Renibacterium</taxon>
    </lineage>
</organism>
<evidence type="ECO:0000256" key="3">
    <source>
        <dbReference type="ARBA" id="ARBA00023295"/>
    </source>
</evidence>
<evidence type="ECO:0000256" key="1">
    <source>
        <dbReference type="ARBA" id="ARBA00005336"/>
    </source>
</evidence>
<dbReference type="RefSeq" id="WP_012243703.1">
    <property type="nucleotide sequence ID" value="NC_010168.1"/>
</dbReference>